<gene>
    <name evidence="2" type="ORF">R3P38DRAFT_2926529</name>
</gene>
<dbReference type="AlphaFoldDB" id="A0AAW0BW19"/>
<accession>A0AAW0BW19</accession>
<evidence type="ECO:0000256" key="1">
    <source>
        <dbReference type="SAM" id="MobiDB-lite"/>
    </source>
</evidence>
<evidence type="ECO:0000313" key="2">
    <source>
        <dbReference type="EMBL" id="KAK7030534.1"/>
    </source>
</evidence>
<feature type="region of interest" description="Disordered" evidence="1">
    <location>
        <begin position="70"/>
        <end position="100"/>
    </location>
</feature>
<feature type="compositionally biased region" description="Polar residues" evidence="1">
    <location>
        <begin position="71"/>
        <end position="81"/>
    </location>
</feature>
<feature type="region of interest" description="Disordered" evidence="1">
    <location>
        <begin position="1"/>
        <end position="35"/>
    </location>
</feature>
<proteinExistence type="predicted"/>
<protein>
    <recommendedName>
        <fullName evidence="4">F-box domain-containing protein</fullName>
    </recommendedName>
</protein>
<reference evidence="2 3" key="1">
    <citation type="journal article" date="2024" name="J Genomics">
        <title>Draft genome sequencing and assembly of Favolaschia claudopus CIRM-BRFM 2984 isolated from oak limbs.</title>
        <authorList>
            <person name="Navarro D."/>
            <person name="Drula E."/>
            <person name="Chaduli D."/>
            <person name="Cazenave R."/>
            <person name="Ahrendt S."/>
            <person name="Wang J."/>
            <person name="Lipzen A."/>
            <person name="Daum C."/>
            <person name="Barry K."/>
            <person name="Grigoriev I.V."/>
            <person name="Favel A."/>
            <person name="Rosso M.N."/>
            <person name="Martin F."/>
        </authorList>
    </citation>
    <scope>NUCLEOTIDE SEQUENCE [LARGE SCALE GENOMIC DNA]</scope>
    <source>
        <strain evidence="2 3">CIRM-BRFM 2984</strain>
    </source>
</reference>
<organism evidence="2 3">
    <name type="scientific">Favolaschia claudopus</name>
    <dbReference type="NCBI Taxonomy" id="2862362"/>
    <lineage>
        <taxon>Eukaryota</taxon>
        <taxon>Fungi</taxon>
        <taxon>Dikarya</taxon>
        <taxon>Basidiomycota</taxon>
        <taxon>Agaricomycotina</taxon>
        <taxon>Agaricomycetes</taxon>
        <taxon>Agaricomycetidae</taxon>
        <taxon>Agaricales</taxon>
        <taxon>Marasmiineae</taxon>
        <taxon>Mycenaceae</taxon>
        <taxon>Favolaschia</taxon>
    </lineage>
</organism>
<keyword evidence="3" id="KW-1185">Reference proteome</keyword>
<sequence>MQSDSSEIPGLSQLRHDELLNSNEAPEDNESSSIRSAFLKTTAALSSLNDEISRLRERLEQLEVEYRSLSDEQAQNRNFQPRSPPDFKSGPSLSDSHDSPILREKLRELETDYRTLSQHQEQNLTLLSPLRRLPPEILAEIFYWTLPSARTSSLRRGFSARESPWLLTHVSSHWRAVAISTPPLWSLITIFFYSSKLRLNSLYPNPMIEAQVARAQRLNIHFFGADECPAAPQLELFQLLAKHSSLWEEVSLQLTPALFPLLDDLKGRLPLLRKVFIQWDRGGHGQNTAPSIDFLESAPSLVDVGIYNEYGSIAVALPAYQLTRYQLDAPWKTHRGILALAPNVSEARISVQYETDGWTSSSDDIIELPALVHLYVTTPRVCDYIRAPALYDLVLSFKDGDETSVVTTLQSLTARSSCAIKYLGFSSFVAARAVAILHTFPSIIELRLVVAGYNYLQVRTLLENLTVSDTEGGGSDVVAPQLRDISLGSPMRLASTSYLDYDLFLKMVRSRRNSEDCALATSAVILHSGSGPDVKALSEIEALRREGMDFPVMIGEEALDILDYWLCHSRY</sequence>
<dbReference type="EMBL" id="JAWWNJ010000025">
    <property type="protein sequence ID" value="KAK7030534.1"/>
    <property type="molecule type" value="Genomic_DNA"/>
</dbReference>
<comment type="caution">
    <text evidence="2">The sequence shown here is derived from an EMBL/GenBank/DDBJ whole genome shotgun (WGS) entry which is preliminary data.</text>
</comment>
<dbReference type="Proteomes" id="UP001362999">
    <property type="component" value="Unassembled WGS sequence"/>
</dbReference>
<evidence type="ECO:0008006" key="4">
    <source>
        <dbReference type="Google" id="ProtNLM"/>
    </source>
</evidence>
<evidence type="ECO:0000313" key="3">
    <source>
        <dbReference type="Proteomes" id="UP001362999"/>
    </source>
</evidence>
<name>A0AAW0BW19_9AGAR</name>